<dbReference type="InterPro" id="IPR050638">
    <property type="entry name" value="AA-Vitamin_Transporters"/>
</dbReference>
<evidence type="ECO:0000259" key="6">
    <source>
        <dbReference type="Pfam" id="PF00892"/>
    </source>
</evidence>
<feature type="transmembrane region" description="Helical" evidence="5">
    <location>
        <begin position="132"/>
        <end position="148"/>
    </location>
</feature>
<keyword evidence="4 5" id="KW-0472">Membrane</keyword>
<dbReference type="EMBL" id="DSTX01000005">
    <property type="protein sequence ID" value="HFK20413.1"/>
    <property type="molecule type" value="Genomic_DNA"/>
</dbReference>
<gene>
    <name evidence="7" type="ORF">ENS19_03940</name>
</gene>
<protein>
    <submittedName>
        <fullName evidence="7">DMT family transporter</fullName>
    </submittedName>
</protein>
<feature type="transmembrane region" description="Helical" evidence="5">
    <location>
        <begin position="216"/>
        <end position="237"/>
    </location>
</feature>
<feature type="transmembrane region" description="Helical" evidence="5">
    <location>
        <begin position="12"/>
        <end position="31"/>
    </location>
</feature>
<evidence type="ECO:0000256" key="3">
    <source>
        <dbReference type="ARBA" id="ARBA00022989"/>
    </source>
</evidence>
<dbReference type="PANTHER" id="PTHR32322:SF2">
    <property type="entry name" value="EAMA DOMAIN-CONTAINING PROTEIN"/>
    <property type="match status" value="1"/>
</dbReference>
<feature type="transmembrane region" description="Helical" evidence="5">
    <location>
        <begin position="43"/>
        <end position="62"/>
    </location>
</feature>
<keyword evidence="3 5" id="KW-1133">Transmembrane helix</keyword>
<keyword evidence="2 5" id="KW-0812">Transmembrane</keyword>
<evidence type="ECO:0000313" key="7">
    <source>
        <dbReference type="EMBL" id="HFK20413.1"/>
    </source>
</evidence>
<dbReference type="AlphaFoldDB" id="A0A7C3J3Y8"/>
<dbReference type="InterPro" id="IPR000620">
    <property type="entry name" value="EamA_dom"/>
</dbReference>
<feature type="transmembrane region" description="Helical" evidence="5">
    <location>
        <begin position="103"/>
        <end position="120"/>
    </location>
</feature>
<comment type="subcellular location">
    <subcellularLocation>
        <location evidence="1">Membrane</location>
        <topology evidence="1">Multi-pass membrane protein</topology>
    </subcellularLocation>
</comment>
<evidence type="ECO:0000256" key="2">
    <source>
        <dbReference type="ARBA" id="ARBA00022692"/>
    </source>
</evidence>
<evidence type="ECO:0000256" key="4">
    <source>
        <dbReference type="ARBA" id="ARBA00023136"/>
    </source>
</evidence>
<feature type="transmembrane region" description="Helical" evidence="5">
    <location>
        <begin position="249"/>
        <end position="267"/>
    </location>
</feature>
<feature type="domain" description="EamA" evidence="6">
    <location>
        <begin position="10"/>
        <end position="143"/>
    </location>
</feature>
<proteinExistence type="predicted"/>
<feature type="transmembrane region" description="Helical" evidence="5">
    <location>
        <begin position="74"/>
        <end position="91"/>
    </location>
</feature>
<dbReference type="Pfam" id="PF00892">
    <property type="entry name" value="EamA"/>
    <property type="match status" value="2"/>
</dbReference>
<feature type="transmembrane region" description="Helical" evidence="5">
    <location>
        <begin position="185"/>
        <end position="204"/>
    </location>
</feature>
<dbReference type="PANTHER" id="PTHR32322">
    <property type="entry name" value="INNER MEMBRANE TRANSPORTER"/>
    <property type="match status" value="1"/>
</dbReference>
<accession>A0A7C3J3Y8</accession>
<feature type="transmembrane region" description="Helical" evidence="5">
    <location>
        <begin position="154"/>
        <end position="173"/>
    </location>
</feature>
<evidence type="ECO:0000256" key="5">
    <source>
        <dbReference type="SAM" id="Phobius"/>
    </source>
</evidence>
<name>A0A7C3J3Y8_9CREN</name>
<dbReference type="SUPFAM" id="SSF103481">
    <property type="entry name" value="Multidrug resistance efflux transporter EmrE"/>
    <property type="match status" value="2"/>
</dbReference>
<evidence type="ECO:0000256" key="1">
    <source>
        <dbReference type="ARBA" id="ARBA00004141"/>
    </source>
</evidence>
<sequence>MQLRGSSRAKGFALIITADLLWGTVFVASQVGLKYMSPYDLVFLRFLVASFAILPIWVVFNARLSLSSAIKSKWTWFFALVYSIGFIFQYVGQDLTTASEATLLTNLSPIIVPIFAFLLLREPISNLQKASFLIGLLGLFFIASPRFGLSQLQLAGDLILFLTSVSYALFTVMSKKKRLESLSGIFAVILCTSLLLAFPAIFFGDGPQRVSGIGPAGWLAIVYLGIPCTLIAITLYLKGLDKVKASEAAIFFLLQVQVGLILSAFLFGEYLSAVQIIGVIAVFIALFLGIARAR</sequence>
<dbReference type="InterPro" id="IPR037185">
    <property type="entry name" value="EmrE-like"/>
</dbReference>
<dbReference type="GO" id="GO:0016020">
    <property type="term" value="C:membrane"/>
    <property type="evidence" value="ECO:0007669"/>
    <property type="project" value="UniProtKB-SubCell"/>
</dbReference>
<comment type="caution">
    <text evidence="7">The sequence shown here is derived from an EMBL/GenBank/DDBJ whole genome shotgun (WGS) entry which is preliminary data.</text>
</comment>
<organism evidence="7">
    <name type="scientific">Candidatus Methanomethylicus mesodigestus</name>
    <dbReference type="NCBI Taxonomy" id="1867258"/>
    <lineage>
        <taxon>Archaea</taxon>
        <taxon>Thermoproteota</taxon>
        <taxon>Methanosuratincolia</taxon>
        <taxon>Candidatus Methanomethylicales</taxon>
        <taxon>Candidatus Methanomethylicaceae</taxon>
        <taxon>Candidatus Methanomethylicus</taxon>
    </lineage>
</organism>
<feature type="transmembrane region" description="Helical" evidence="5">
    <location>
        <begin position="273"/>
        <end position="291"/>
    </location>
</feature>
<feature type="domain" description="EamA" evidence="6">
    <location>
        <begin position="155"/>
        <end position="288"/>
    </location>
</feature>
<reference evidence="7" key="1">
    <citation type="journal article" date="2020" name="mSystems">
        <title>Genome- and Community-Level Interaction Insights into Carbon Utilization and Element Cycling Functions of Hydrothermarchaeota in Hydrothermal Sediment.</title>
        <authorList>
            <person name="Zhou Z."/>
            <person name="Liu Y."/>
            <person name="Xu W."/>
            <person name="Pan J."/>
            <person name="Luo Z.H."/>
            <person name="Li M."/>
        </authorList>
    </citation>
    <scope>NUCLEOTIDE SEQUENCE [LARGE SCALE GENOMIC DNA]</scope>
    <source>
        <strain evidence="7">SpSt-468</strain>
    </source>
</reference>